<evidence type="ECO:0000313" key="3">
    <source>
        <dbReference type="Proteomes" id="UP000629287"/>
    </source>
</evidence>
<reference evidence="2 3" key="1">
    <citation type="submission" date="2020-10" db="EMBL/GenBank/DDBJ databases">
        <title>Sequencing the genomes of 1000 actinobacteria strains.</title>
        <authorList>
            <person name="Klenk H.-P."/>
        </authorList>
    </citation>
    <scope>NUCLEOTIDE SEQUENCE [LARGE SCALE GENOMIC DNA]</scope>
    <source>
        <strain evidence="2 3">DSM 41803</strain>
    </source>
</reference>
<dbReference type="Proteomes" id="UP000629287">
    <property type="component" value="Unassembled WGS sequence"/>
</dbReference>
<gene>
    <name evidence="2" type="ORF">H4687_000862</name>
</gene>
<dbReference type="OrthoDB" id="3535892at2"/>
<keyword evidence="3" id="KW-1185">Reference proteome</keyword>
<dbReference type="EMBL" id="JADBGF010000001">
    <property type="protein sequence ID" value="MBE1594733.1"/>
    <property type="molecule type" value="Genomic_DNA"/>
</dbReference>
<dbReference type="AlphaFoldDB" id="A0A8I0NW83"/>
<dbReference type="GO" id="GO:0016765">
    <property type="term" value="F:transferase activity, transferring alkyl or aryl (other than methyl) groups"/>
    <property type="evidence" value="ECO:0007669"/>
    <property type="project" value="UniProtKB-ARBA"/>
</dbReference>
<evidence type="ECO:0000313" key="2">
    <source>
        <dbReference type="EMBL" id="MBE1594733.1"/>
    </source>
</evidence>
<dbReference type="Gene3D" id="1.10.600.10">
    <property type="entry name" value="Farnesyl Diphosphate Synthase"/>
    <property type="match status" value="1"/>
</dbReference>
<dbReference type="SUPFAM" id="SSF48576">
    <property type="entry name" value="Terpenoid synthases"/>
    <property type="match status" value="1"/>
</dbReference>
<keyword evidence="2" id="KW-0808">Transferase</keyword>
<accession>A0A8I0NW83</accession>
<dbReference type="EC" id="2.5.1.32" evidence="2"/>
<protein>
    <submittedName>
        <fullName evidence="2">Phytoene synthase</fullName>
        <ecNumber evidence="2">2.5.1.32</ecNumber>
    </submittedName>
</protein>
<dbReference type="PANTHER" id="PTHR31480">
    <property type="entry name" value="BIFUNCTIONAL LYCOPENE CYCLASE/PHYTOENE SYNTHASE"/>
    <property type="match status" value="1"/>
</dbReference>
<dbReference type="InterPro" id="IPR008949">
    <property type="entry name" value="Isoprenoid_synthase_dom_sf"/>
</dbReference>
<name>A0A8I0NW83_9ACTN</name>
<comment type="caution">
    <text evidence="2">The sequence shown here is derived from an EMBL/GenBank/DDBJ whole genome shotgun (WGS) entry which is preliminary data.</text>
</comment>
<dbReference type="Pfam" id="PF00494">
    <property type="entry name" value="SQS_PSY"/>
    <property type="match status" value="1"/>
</dbReference>
<dbReference type="InterPro" id="IPR002060">
    <property type="entry name" value="Squ/phyt_synthse"/>
</dbReference>
<proteinExistence type="predicted"/>
<dbReference type="RefSeq" id="WP_046916696.1">
    <property type="nucleotide sequence ID" value="NZ_JADBGF010000001.1"/>
</dbReference>
<dbReference type="GeneID" id="86825481"/>
<sequence>MSTWKQSLDAAGVREPESRRDYDRQRDLVARARRTSYLAARLLLPRALLPHVVAATAMMHHSDDLLDTGPKQSRVSAWASWEREVREALETGVSTDPLIRALLNSAAARPELRVAVERYLDTATVDLEFTGFTTEADYQAYVDAYSLPAFMLVASLLGPEGDDGRFRAACRTLMEGSQRLDFVNDLAEDLPEGRLGIPAETLKRFSVTAEDLAEGRESSGVRELVEDQIEAARVRLRAARALPVLTQGPGGVLLRTVIDIELLTADAAFARGARLLRGSASPPVPATARTLLGARREARGMRGPRGTLGAR</sequence>
<organism evidence="2 3">
    <name type="scientific">Streptomyces stelliscabiei</name>
    <dbReference type="NCBI Taxonomy" id="146820"/>
    <lineage>
        <taxon>Bacteria</taxon>
        <taxon>Bacillati</taxon>
        <taxon>Actinomycetota</taxon>
        <taxon>Actinomycetes</taxon>
        <taxon>Kitasatosporales</taxon>
        <taxon>Streptomycetaceae</taxon>
        <taxon>Streptomyces</taxon>
    </lineage>
</organism>
<feature type="region of interest" description="Disordered" evidence="1">
    <location>
        <begin position="1"/>
        <end position="23"/>
    </location>
</feature>
<feature type="compositionally biased region" description="Basic and acidic residues" evidence="1">
    <location>
        <begin position="12"/>
        <end position="23"/>
    </location>
</feature>
<evidence type="ECO:0000256" key="1">
    <source>
        <dbReference type="SAM" id="MobiDB-lite"/>
    </source>
</evidence>